<gene>
    <name evidence="1" type="ORF">Nlim_0943</name>
</gene>
<dbReference type="AlphaFoldDB" id="F3KKC8"/>
<organism evidence="1">
    <name type="scientific">Candidatus Nitrosarchaeum limnium SFB1</name>
    <dbReference type="NCBI Taxonomy" id="886738"/>
    <lineage>
        <taxon>Archaea</taxon>
        <taxon>Nitrososphaerota</taxon>
        <taxon>Nitrososphaeria</taxon>
        <taxon>Nitrosopumilales</taxon>
        <taxon>Nitrosopumilaceae</taxon>
        <taxon>Nitrosarchaeum</taxon>
    </lineage>
</organism>
<comment type="caution">
    <text evidence="1">The sequence shown here is derived from an EMBL/GenBank/DDBJ whole genome shotgun (WGS) entry which is preliminary data.</text>
</comment>
<dbReference type="STRING" id="886738.Nlim_0943"/>
<protein>
    <submittedName>
        <fullName evidence="1">Uncharacterized protein</fullName>
    </submittedName>
</protein>
<accession>F3KKC8</accession>
<proteinExistence type="predicted"/>
<reference evidence="1" key="1">
    <citation type="journal article" date="2011" name="PLoS ONE">
        <title>Genome of a low-salinity ammonia-oxidizing archaeon determined by single-cell and metagenomic analysis.</title>
        <authorList>
            <person name="Blainey P.C."/>
            <person name="Mosier A.C."/>
            <person name="Potanina A."/>
            <person name="Francis C.A."/>
            <person name="Quake S.R."/>
        </authorList>
    </citation>
    <scope>NUCLEOTIDE SEQUENCE [LARGE SCALE GENOMIC DNA]</scope>
    <source>
        <strain evidence="1">SFB1</strain>
    </source>
</reference>
<dbReference type="EMBL" id="AEGP01000033">
    <property type="protein sequence ID" value="EGG42295.1"/>
    <property type="molecule type" value="Genomic_DNA"/>
</dbReference>
<evidence type="ECO:0000313" key="1">
    <source>
        <dbReference type="EMBL" id="EGG42295.1"/>
    </source>
</evidence>
<dbReference type="Proteomes" id="UP000004348">
    <property type="component" value="Chromosome"/>
</dbReference>
<dbReference type="HOGENOM" id="CLU_182705_2_0_2"/>
<name>F3KKC8_9ARCH</name>
<sequence>MGKTCREICVDSKGIPMSNSKRYENGQKRCTFCGLFLETSEVRCSCCKGMLRTKSRGKKLNYFSKPGKLAS</sequence>